<dbReference type="CDD" id="cd13999">
    <property type="entry name" value="STKc_MAP3K-like"/>
    <property type="match status" value="1"/>
</dbReference>
<dbReference type="GeneID" id="17304945"/>
<dbReference type="RefSeq" id="XP_005835182.1">
    <property type="nucleotide sequence ID" value="XM_005835125.1"/>
</dbReference>
<dbReference type="eggNOG" id="KOG0192">
    <property type="taxonomic scope" value="Eukaryota"/>
</dbReference>
<dbReference type="KEGG" id="gtt:GUITHDRAFT_68759"/>
<dbReference type="Gene3D" id="1.10.510.10">
    <property type="entry name" value="Transferase(Phosphotransferase) domain 1"/>
    <property type="match status" value="1"/>
</dbReference>
<protein>
    <recommendedName>
        <fullName evidence="3">Protein kinase domain-containing protein</fullName>
    </recommendedName>
</protein>
<feature type="non-terminal residue" evidence="4">
    <location>
        <position position="1"/>
    </location>
</feature>
<gene>
    <name evidence="4" type="ORF">GUITHDRAFT_68759</name>
</gene>
<keyword evidence="1" id="KW-0547">Nucleotide-binding</keyword>
<reference evidence="4 6" key="1">
    <citation type="journal article" date="2012" name="Nature">
        <title>Algal genomes reveal evolutionary mosaicism and the fate of nucleomorphs.</title>
        <authorList>
            <consortium name="DOE Joint Genome Institute"/>
            <person name="Curtis B.A."/>
            <person name="Tanifuji G."/>
            <person name="Burki F."/>
            <person name="Gruber A."/>
            <person name="Irimia M."/>
            <person name="Maruyama S."/>
            <person name="Arias M.C."/>
            <person name="Ball S.G."/>
            <person name="Gile G.H."/>
            <person name="Hirakawa Y."/>
            <person name="Hopkins J.F."/>
            <person name="Kuo A."/>
            <person name="Rensing S.A."/>
            <person name="Schmutz J."/>
            <person name="Symeonidi A."/>
            <person name="Elias M."/>
            <person name="Eveleigh R.J."/>
            <person name="Herman E.K."/>
            <person name="Klute M.J."/>
            <person name="Nakayama T."/>
            <person name="Obornik M."/>
            <person name="Reyes-Prieto A."/>
            <person name="Armbrust E.V."/>
            <person name="Aves S.J."/>
            <person name="Beiko R.G."/>
            <person name="Coutinho P."/>
            <person name="Dacks J.B."/>
            <person name="Durnford D.G."/>
            <person name="Fast N.M."/>
            <person name="Green B.R."/>
            <person name="Grisdale C.J."/>
            <person name="Hempel F."/>
            <person name="Henrissat B."/>
            <person name="Hoppner M.P."/>
            <person name="Ishida K."/>
            <person name="Kim E."/>
            <person name="Koreny L."/>
            <person name="Kroth P.G."/>
            <person name="Liu Y."/>
            <person name="Malik S.B."/>
            <person name="Maier U.G."/>
            <person name="McRose D."/>
            <person name="Mock T."/>
            <person name="Neilson J.A."/>
            <person name="Onodera N.T."/>
            <person name="Poole A.M."/>
            <person name="Pritham E.J."/>
            <person name="Richards T.A."/>
            <person name="Rocap G."/>
            <person name="Roy S.W."/>
            <person name="Sarai C."/>
            <person name="Schaack S."/>
            <person name="Shirato S."/>
            <person name="Slamovits C.H."/>
            <person name="Spencer D.F."/>
            <person name="Suzuki S."/>
            <person name="Worden A.Z."/>
            <person name="Zauner S."/>
            <person name="Barry K."/>
            <person name="Bell C."/>
            <person name="Bharti A.K."/>
            <person name="Crow J.A."/>
            <person name="Grimwood J."/>
            <person name="Kramer R."/>
            <person name="Lindquist E."/>
            <person name="Lucas S."/>
            <person name="Salamov A."/>
            <person name="McFadden G.I."/>
            <person name="Lane C.E."/>
            <person name="Keeling P.J."/>
            <person name="Gray M.W."/>
            <person name="Grigoriev I.V."/>
            <person name="Archibald J.M."/>
        </authorList>
    </citation>
    <scope>NUCLEOTIDE SEQUENCE</scope>
    <source>
        <strain evidence="4 6">CCMP2712</strain>
    </source>
</reference>
<reference evidence="6" key="2">
    <citation type="submission" date="2012-11" db="EMBL/GenBank/DDBJ databases">
        <authorList>
            <person name="Kuo A."/>
            <person name="Curtis B.A."/>
            <person name="Tanifuji G."/>
            <person name="Burki F."/>
            <person name="Gruber A."/>
            <person name="Irimia M."/>
            <person name="Maruyama S."/>
            <person name="Arias M.C."/>
            <person name="Ball S.G."/>
            <person name="Gile G.H."/>
            <person name="Hirakawa Y."/>
            <person name="Hopkins J.F."/>
            <person name="Rensing S.A."/>
            <person name="Schmutz J."/>
            <person name="Symeonidi A."/>
            <person name="Elias M."/>
            <person name="Eveleigh R.J."/>
            <person name="Herman E.K."/>
            <person name="Klute M.J."/>
            <person name="Nakayama T."/>
            <person name="Obornik M."/>
            <person name="Reyes-Prieto A."/>
            <person name="Armbrust E.V."/>
            <person name="Aves S.J."/>
            <person name="Beiko R.G."/>
            <person name="Coutinho P."/>
            <person name="Dacks J.B."/>
            <person name="Durnford D.G."/>
            <person name="Fast N.M."/>
            <person name="Green B.R."/>
            <person name="Grisdale C."/>
            <person name="Hempe F."/>
            <person name="Henrissat B."/>
            <person name="Hoppner M.P."/>
            <person name="Ishida K.-I."/>
            <person name="Kim E."/>
            <person name="Koreny L."/>
            <person name="Kroth P.G."/>
            <person name="Liu Y."/>
            <person name="Malik S.-B."/>
            <person name="Maier U.G."/>
            <person name="McRose D."/>
            <person name="Mock T."/>
            <person name="Neilson J.A."/>
            <person name="Onodera N.T."/>
            <person name="Poole A.M."/>
            <person name="Pritham E.J."/>
            <person name="Richards T.A."/>
            <person name="Rocap G."/>
            <person name="Roy S.W."/>
            <person name="Sarai C."/>
            <person name="Schaack S."/>
            <person name="Shirato S."/>
            <person name="Slamovits C.H."/>
            <person name="Spencer D.F."/>
            <person name="Suzuki S."/>
            <person name="Worden A.Z."/>
            <person name="Zauner S."/>
            <person name="Barry K."/>
            <person name="Bell C."/>
            <person name="Bharti A.K."/>
            <person name="Crow J.A."/>
            <person name="Grimwood J."/>
            <person name="Kramer R."/>
            <person name="Lindquist E."/>
            <person name="Lucas S."/>
            <person name="Salamov A."/>
            <person name="McFadden G.I."/>
            <person name="Lane C.E."/>
            <person name="Keeling P.J."/>
            <person name="Gray M.W."/>
            <person name="Grigoriev I.V."/>
            <person name="Archibald J.M."/>
        </authorList>
    </citation>
    <scope>NUCLEOTIDE SEQUENCE</scope>
    <source>
        <strain evidence="6">CCMP2712</strain>
    </source>
</reference>
<dbReference type="Pfam" id="PF07714">
    <property type="entry name" value="PK_Tyr_Ser-Thr"/>
    <property type="match status" value="1"/>
</dbReference>
<feature type="domain" description="Protein kinase" evidence="3">
    <location>
        <begin position="1"/>
        <end position="191"/>
    </location>
</feature>
<evidence type="ECO:0000313" key="6">
    <source>
        <dbReference type="Proteomes" id="UP000011087"/>
    </source>
</evidence>
<dbReference type="EnsemblProtists" id="EKX48202">
    <property type="protein sequence ID" value="EKX48202"/>
    <property type="gene ID" value="GUITHDRAFT_68759"/>
</dbReference>
<dbReference type="HOGENOM" id="CLU_000288_7_35_1"/>
<dbReference type="OrthoDB" id="339325at2759"/>
<dbReference type="PROSITE" id="PS50011">
    <property type="entry name" value="PROTEIN_KINASE_DOM"/>
    <property type="match status" value="1"/>
</dbReference>
<evidence type="ECO:0000256" key="2">
    <source>
        <dbReference type="ARBA" id="ARBA00022840"/>
    </source>
</evidence>
<dbReference type="EMBL" id="JH992986">
    <property type="protein sequence ID" value="EKX48202.1"/>
    <property type="molecule type" value="Genomic_DNA"/>
</dbReference>
<dbReference type="PaxDb" id="55529-EKX48202"/>
<dbReference type="InterPro" id="IPR000719">
    <property type="entry name" value="Prot_kinase_dom"/>
</dbReference>
<dbReference type="Proteomes" id="UP000011087">
    <property type="component" value="Unassembled WGS sequence"/>
</dbReference>
<dbReference type="PROSITE" id="PS00108">
    <property type="entry name" value="PROTEIN_KINASE_ST"/>
    <property type="match status" value="1"/>
</dbReference>
<dbReference type="STRING" id="905079.L1JIQ6"/>
<dbReference type="PANTHER" id="PTHR44329:SF298">
    <property type="entry name" value="MIXED LINEAGE KINASE DOMAIN-LIKE PROTEIN"/>
    <property type="match status" value="1"/>
</dbReference>
<keyword evidence="6" id="KW-1185">Reference proteome</keyword>
<evidence type="ECO:0000256" key="1">
    <source>
        <dbReference type="ARBA" id="ARBA00022741"/>
    </source>
</evidence>
<dbReference type="AlphaFoldDB" id="L1JIQ6"/>
<organism evidence="4">
    <name type="scientific">Guillardia theta (strain CCMP2712)</name>
    <name type="common">Cryptophyte</name>
    <dbReference type="NCBI Taxonomy" id="905079"/>
    <lineage>
        <taxon>Eukaryota</taxon>
        <taxon>Cryptophyceae</taxon>
        <taxon>Pyrenomonadales</taxon>
        <taxon>Geminigeraceae</taxon>
        <taxon>Guillardia</taxon>
    </lineage>
</organism>
<dbReference type="SUPFAM" id="SSF56112">
    <property type="entry name" value="Protein kinase-like (PK-like)"/>
    <property type="match status" value="1"/>
</dbReference>
<name>L1JIQ6_GUITC</name>
<dbReference type="SMART" id="SM00220">
    <property type="entry name" value="S_TKc"/>
    <property type="match status" value="1"/>
</dbReference>
<dbReference type="PANTHER" id="PTHR44329">
    <property type="entry name" value="SERINE/THREONINE-PROTEIN KINASE TNNI3K-RELATED"/>
    <property type="match status" value="1"/>
</dbReference>
<dbReference type="InterPro" id="IPR011009">
    <property type="entry name" value="Kinase-like_dom_sf"/>
</dbReference>
<dbReference type="InterPro" id="IPR051681">
    <property type="entry name" value="Ser/Thr_Kinases-Pseudokinases"/>
</dbReference>
<accession>L1JIQ6</accession>
<dbReference type="InterPro" id="IPR001245">
    <property type="entry name" value="Ser-Thr/Tyr_kinase_cat_dom"/>
</dbReference>
<evidence type="ECO:0000313" key="4">
    <source>
        <dbReference type="EMBL" id="EKX48202.1"/>
    </source>
</evidence>
<evidence type="ECO:0000259" key="3">
    <source>
        <dbReference type="PROSITE" id="PS50011"/>
    </source>
</evidence>
<dbReference type="OMA" id="ICWANEL"/>
<sequence length="191" mass="21737">PQIKEFRAEVDIMSRMRHVNIVQFVGACTKAPNLAIVTEYLPKMSLYDVLRTEPLDWTRKLSVASQAAAGILYLHHRKPPVVHRDIKSDNFLIDLNYNVKVCDFGLARFRTNATHVATSHNRAGTPGWMAPEVLRGEKFDESSDLYSFGVVLWEMLTLEQPWRDVDPMQLPGIVGFQGRRLRLPPTAPPGW</sequence>
<dbReference type="GO" id="GO:0004674">
    <property type="term" value="F:protein serine/threonine kinase activity"/>
    <property type="evidence" value="ECO:0007669"/>
    <property type="project" value="TreeGrafter"/>
</dbReference>
<proteinExistence type="predicted"/>
<reference evidence="5" key="3">
    <citation type="submission" date="2016-03" db="UniProtKB">
        <authorList>
            <consortium name="EnsemblProtists"/>
        </authorList>
    </citation>
    <scope>IDENTIFICATION</scope>
</reference>
<dbReference type="InterPro" id="IPR008271">
    <property type="entry name" value="Ser/Thr_kinase_AS"/>
</dbReference>
<evidence type="ECO:0000313" key="5">
    <source>
        <dbReference type="EnsemblProtists" id="EKX48202"/>
    </source>
</evidence>
<keyword evidence="2" id="KW-0067">ATP-binding</keyword>
<dbReference type="GO" id="GO:0005524">
    <property type="term" value="F:ATP binding"/>
    <property type="evidence" value="ECO:0007669"/>
    <property type="project" value="UniProtKB-KW"/>
</dbReference>